<protein>
    <submittedName>
        <fullName evidence="2">Uncharacterized protein</fullName>
    </submittedName>
</protein>
<keyword evidence="3" id="KW-1185">Reference proteome</keyword>
<feature type="transmembrane region" description="Helical" evidence="1">
    <location>
        <begin position="33"/>
        <end position="55"/>
    </location>
</feature>
<dbReference type="EMBL" id="WBMR01000014">
    <property type="protein sequence ID" value="KAB2386239.1"/>
    <property type="molecule type" value="Genomic_DNA"/>
</dbReference>
<dbReference type="AlphaFoldDB" id="A0A6L3W1W8"/>
<evidence type="ECO:0000313" key="2">
    <source>
        <dbReference type="EMBL" id="KAB2386239.1"/>
    </source>
</evidence>
<keyword evidence="1" id="KW-0812">Transmembrane</keyword>
<dbReference type="RefSeq" id="WP_151539317.1">
    <property type="nucleotide sequence ID" value="NZ_WBMR01000014.1"/>
</dbReference>
<keyword evidence="1" id="KW-0472">Membrane</keyword>
<evidence type="ECO:0000256" key="1">
    <source>
        <dbReference type="SAM" id="Phobius"/>
    </source>
</evidence>
<reference evidence="2 3" key="1">
    <citation type="submission" date="2019-09" db="EMBL/GenBank/DDBJ databases">
        <title>Actinomadura physcomitrii sp. nov., a novel actinomycete isolated from moss [Physcomitrium sphaericum (Ludw) Fuernr].</title>
        <authorList>
            <person name="Liu C."/>
            <person name="Zhuang X."/>
        </authorList>
    </citation>
    <scope>NUCLEOTIDE SEQUENCE [LARGE SCALE GENOMIC DNA]</scope>
    <source>
        <strain evidence="2 3">CYP1-1B</strain>
    </source>
</reference>
<dbReference type="Proteomes" id="UP000483004">
    <property type="component" value="Unassembled WGS sequence"/>
</dbReference>
<gene>
    <name evidence="2" type="ORF">F9B16_07895</name>
</gene>
<evidence type="ECO:0000313" key="3">
    <source>
        <dbReference type="Proteomes" id="UP000483004"/>
    </source>
</evidence>
<feature type="transmembrane region" description="Helical" evidence="1">
    <location>
        <begin position="7"/>
        <end position="27"/>
    </location>
</feature>
<proteinExistence type="predicted"/>
<organism evidence="2 3">
    <name type="scientific">Actinomadura montaniterrae</name>
    <dbReference type="NCBI Taxonomy" id="1803903"/>
    <lineage>
        <taxon>Bacteria</taxon>
        <taxon>Bacillati</taxon>
        <taxon>Actinomycetota</taxon>
        <taxon>Actinomycetes</taxon>
        <taxon>Streptosporangiales</taxon>
        <taxon>Thermomonosporaceae</taxon>
        <taxon>Actinomadura</taxon>
    </lineage>
</organism>
<keyword evidence="1" id="KW-1133">Transmembrane helix</keyword>
<comment type="caution">
    <text evidence="2">The sequence shown here is derived from an EMBL/GenBank/DDBJ whole genome shotgun (WGS) entry which is preliminary data.</text>
</comment>
<sequence length="81" mass="8388">MTPPARALIGVAGLPVVAVLFALQAVYDSLALWVASIVAAFAVFVIGVVTAVLTLRAAVPSADAARLDELEPLPFRDEDGQ</sequence>
<name>A0A6L3W1W8_9ACTN</name>
<accession>A0A6L3W1W8</accession>